<evidence type="ECO:0000256" key="4">
    <source>
        <dbReference type="SAM" id="MobiDB-lite"/>
    </source>
</evidence>
<evidence type="ECO:0000256" key="2">
    <source>
        <dbReference type="ARBA" id="ARBA00004395"/>
    </source>
</evidence>
<proteinExistence type="inferred from homology"/>
<dbReference type="PANTHER" id="PTHR45657">
    <property type="entry name" value="CRAL-TRIO DOMAIN-CONTAINING PROTEIN YKL091C-RELATED"/>
    <property type="match status" value="1"/>
</dbReference>
<organism evidence="6">
    <name type="scientific">Pyramimonas obovata</name>
    <dbReference type="NCBI Taxonomy" id="1411642"/>
    <lineage>
        <taxon>Eukaryota</taxon>
        <taxon>Viridiplantae</taxon>
        <taxon>Chlorophyta</taxon>
        <taxon>Pyramimonadophyceae</taxon>
        <taxon>Pyramimonadales</taxon>
        <taxon>Pyramimonadaceae</taxon>
        <taxon>Pyramimonas</taxon>
        <taxon>Pyramimonas incertae sedis</taxon>
    </lineage>
</organism>
<dbReference type="GO" id="GO:0000139">
    <property type="term" value="C:Golgi membrane"/>
    <property type="evidence" value="ECO:0007669"/>
    <property type="project" value="UniProtKB-SubCell"/>
</dbReference>
<gene>
    <name evidence="6" type="ORF">POBO1169_LOCUS4147</name>
</gene>
<dbReference type="Pfam" id="PF00650">
    <property type="entry name" value="CRAL_TRIO"/>
    <property type="match status" value="1"/>
</dbReference>
<dbReference type="SMART" id="SM00516">
    <property type="entry name" value="SEC14"/>
    <property type="match status" value="1"/>
</dbReference>
<dbReference type="InterPro" id="IPR051026">
    <property type="entry name" value="PI/PC_transfer"/>
</dbReference>
<reference evidence="6" key="1">
    <citation type="submission" date="2021-01" db="EMBL/GenBank/DDBJ databases">
        <authorList>
            <person name="Corre E."/>
            <person name="Pelletier E."/>
            <person name="Niang G."/>
            <person name="Scheremetjew M."/>
            <person name="Finn R."/>
            <person name="Kale V."/>
            <person name="Holt S."/>
            <person name="Cochrane G."/>
            <person name="Meng A."/>
            <person name="Brown T."/>
            <person name="Cohen L."/>
        </authorList>
    </citation>
    <scope>NUCLEOTIDE SEQUENCE</scope>
    <source>
        <strain evidence="6">CCMP722</strain>
    </source>
</reference>
<dbReference type="AlphaFoldDB" id="A0A7S0MZI8"/>
<accession>A0A7S0MZI8</accession>
<evidence type="ECO:0000256" key="1">
    <source>
        <dbReference type="ARBA" id="ARBA00004202"/>
    </source>
</evidence>
<evidence type="ECO:0000259" key="5">
    <source>
        <dbReference type="PROSITE" id="PS50191"/>
    </source>
</evidence>
<dbReference type="InterPro" id="IPR036865">
    <property type="entry name" value="CRAL-TRIO_dom_sf"/>
</dbReference>
<dbReference type="CDD" id="cd00170">
    <property type="entry name" value="SEC14"/>
    <property type="match status" value="1"/>
</dbReference>
<evidence type="ECO:0000256" key="3">
    <source>
        <dbReference type="ARBA" id="ARBA00038020"/>
    </source>
</evidence>
<name>A0A7S0MZI8_9CHLO</name>
<dbReference type="EMBL" id="HBFA01007982">
    <property type="protein sequence ID" value="CAD8655861.1"/>
    <property type="molecule type" value="Transcribed_RNA"/>
</dbReference>
<feature type="domain" description="CRAL-TRIO" evidence="5">
    <location>
        <begin position="86"/>
        <end position="262"/>
    </location>
</feature>
<dbReference type="InterPro" id="IPR036273">
    <property type="entry name" value="CRAL/TRIO_N_dom_sf"/>
</dbReference>
<protein>
    <recommendedName>
        <fullName evidence="5">CRAL-TRIO domain-containing protein</fullName>
    </recommendedName>
</protein>
<dbReference type="PANTHER" id="PTHR45657:SF1">
    <property type="entry name" value="CRAL-TRIO DOMAIN-CONTAINING PROTEIN YKL091C-RELATED"/>
    <property type="match status" value="1"/>
</dbReference>
<dbReference type="SUPFAM" id="SSF52087">
    <property type="entry name" value="CRAL/TRIO domain"/>
    <property type="match status" value="1"/>
</dbReference>
<dbReference type="SUPFAM" id="SSF46938">
    <property type="entry name" value="CRAL/TRIO N-terminal domain"/>
    <property type="match status" value="1"/>
</dbReference>
<feature type="compositionally biased region" description="Acidic residues" evidence="4">
    <location>
        <begin position="330"/>
        <end position="340"/>
    </location>
</feature>
<comment type="similarity">
    <text evidence="3">Belongs to the SFH family.</text>
</comment>
<evidence type="ECO:0000313" key="6">
    <source>
        <dbReference type="EMBL" id="CAD8655861.1"/>
    </source>
</evidence>
<dbReference type="Gene3D" id="3.40.525.10">
    <property type="entry name" value="CRAL-TRIO lipid binding domain"/>
    <property type="match status" value="1"/>
</dbReference>
<comment type="subcellular location">
    <subcellularLocation>
        <location evidence="1">Cell membrane</location>
        <topology evidence="1">Peripheral membrane protein</topology>
    </subcellularLocation>
    <subcellularLocation>
        <location evidence="2">Golgi apparatus membrane</location>
        <topology evidence="2">Peripheral membrane protein</topology>
    </subcellularLocation>
</comment>
<dbReference type="PROSITE" id="PS50191">
    <property type="entry name" value="CRAL_TRIO"/>
    <property type="match status" value="1"/>
</dbReference>
<feature type="region of interest" description="Disordered" evidence="4">
    <location>
        <begin position="262"/>
        <end position="360"/>
    </location>
</feature>
<dbReference type="InterPro" id="IPR001251">
    <property type="entry name" value="CRAL-TRIO_dom"/>
</dbReference>
<sequence>MVKRVNARKAYWAGGLSETELDAADQYFSKIKSFRKECPELSEHWCLKFLHNKQYDVTRAVAGFKTHVEWRLSQNVRASMNRRMHKEALIWSYWPQYFIGRDKDCRPVLYTRIGELDVDALIEKHGLTIDDLVMFHVKQQEYMRELTEEASRQEGRVVDRCAFVIDLTGTSLRRHLSTHARELFSKITSVDSKNYPETLATIIIVNSSRMFPIMWSFVKTMVDPKARARIEVHSSAKITDTTGWPAKIRTLMKIKEGKKLPAVMDPSHVSRLPPDGRLPSENPHWHVLGYKGPAKPGKLKPRKTGSSSRKSKAASSVTEDDERALLLAEGDGEDDDEESEQYSGTLIVPPSDASQTKRTVNTDDDTVSELYSEAHQSDTVPNHSSPIKPEELERMDVAIASLRACIEAEGLSGAVELKANPSWQCIHCKQEFPLVQLSELQEHENTCAQTAALNVRAMRGNPTQNWLEDTMGRGYGSGSSTYRNIYQEGKIVTNRKDDDDGETVQPLTLSTAAQRMKSCCIQQ</sequence>
<dbReference type="GO" id="GO:0005886">
    <property type="term" value="C:plasma membrane"/>
    <property type="evidence" value="ECO:0007669"/>
    <property type="project" value="UniProtKB-SubCell"/>
</dbReference>